<feature type="region of interest" description="Disordered" evidence="5">
    <location>
        <begin position="74"/>
        <end position="99"/>
    </location>
</feature>
<evidence type="ECO:0000256" key="4">
    <source>
        <dbReference type="PROSITE-ProRule" id="PRU00723"/>
    </source>
</evidence>
<dbReference type="SMART" id="SM00356">
    <property type="entry name" value="ZnF_C3H1"/>
    <property type="match status" value="1"/>
</dbReference>
<keyword evidence="3 4" id="KW-0862">Zinc</keyword>
<feature type="compositionally biased region" description="Polar residues" evidence="5">
    <location>
        <begin position="241"/>
        <end position="251"/>
    </location>
</feature>
<feature type="region of interest" description="Disordered" evidence="5">
    <location>
        <begin position="200"/>
        <end position="251"/>
    </location>
</feature>
<feature type="zinc finger region" description="C3H1-type" evidence="4">
    <location>
        <begin position="16"/>
        <end position="44"/>
    </location>
</feature>
<dbReference type="Gene3D" id="6.10.250.3220">
    <property type="match status" value="1"/>
</dbReference>
<dbReference type="InterPro" id="IPR008699">
    <property type="entry name" value="NDUFB8"/>
</dbReference>
<keyword evidence="2 4" id="KW-0863">Zinc-finger</keyword>
<feature type="region of interest" description="Disordered" evidence="5">
    <location>
        <begin position="145"/>
        <end position="170"/>
    </location>
</feature>
<keyword evidence="6" id="KW-0812">Transmembrane</keyword>
<evidence type="ECO:0000256" key="6">
    <source>
        <dbReference type="SAM" id="Phobius"/>
    </source>
</evidence>
<keyword evidence="9" id="KW-1185">Reference proteome</keyword>
<feature type="compositionally biased region" description="Basic residues" evidence="5">
    <location>
        <begin position="158"/>
        <end position="167"/>
    </location>
</feature>
<sequence>MNAASPKERAPAPLDADGNEICFLFLKYGKCRYGKKCKKSHSLPDKNAPIMKRITPVAEEKPAVRSGPRITFSVRKTPYSKPSSVTPAGTAGTSGYKSGRLITPQHQGQRSVMEKNAIAVDRATQEQSLPSAPTTSIATATNVAVDVPMQSSEEQKSTKKRKSKPRRPVKEAVNCLLSSLFQTTIPPETVSRHHNLLSTSWPARSIQKPSRTKRNIGQKQKSKSTPALHQRPSLPAVSAAPSFSTNEQSTGGEKVEQWYITNKARLDPKTRRLMVLTKPTTLRQKMQLKAMRKHHWECGTEIERQLKRNVPTAFSLKITRSRIDWDKVAPYVALMIQAALEMNIEDQHLPVLGTTLCALLEHKELTALACEELLVSWGLTTIDARRFTSHLWEVMIAAAGEATIRTGVQATTSRASSAIAIRLLHTEGEPEGLNGHAGTRFDPAIPGDEFEFLPGDKITGETQIGEYPNIPMYNRQWRDGSPSSGYWDLQDRRPFGETVPEEDELLNIFSPDVSAFPVSLGVKGILAAAAAFIGFGYLVNATRPEPHFTRRTYPDDGLLEALGIDPSDKVMVEKRGARA</sequence>
<evidence type="ECO:0000259" key="7">
    <source>
        <dbReference type="PROSITE" id="PS50103"/>
    </source>
</evidence>
<dbReference type="EMBL" id="JAAAJA010000771">
    <property type="protein sequence ID" value="KAG0249769.1"/>
    <property type="molecule type" value="Genomic_DNA"/>
</dbReference>
<dbReference type="GO" id="GO:0005739">
    <property type="term" value="C:mitochondrion"/>
    <property type="evidence" value="ECO:0007669"/>
    <property type="project" value="InterPro"/>
</dbReference>
<evidence type="ECO:0000313" key="9">
    <source>
        <dbReference type="Proteomes" id="UP000726737"/>
    </source>
</evidence>
<feature type="compositionally biased region" description="Polar residues" evidence="5">
    <location>
        <begin position="80"/>
        <end position="96"/>
    </location>
</feature>
<dbReference type="GO" id="GO:0008270">
    <property type="term" value="F:zinc ion binding"/>
    <property type="evidence" value="ECO:0007669"/>
    <property type="project" value="UniProtKB-KW"/>
</dbReference>
<organism evidence="8 9">
    <name type="scientific">Mortierella polycephala</name>
    <dbReference type="NCBI Taxonomy" id="41804"/>
    <lineage>
        <taxon>Eukaryota</taxon>
        <taxon>Fungi</taxon>
        <taxon>Fungi incertae sedis</taxon>
        <taxon>Mucoromycota</taxon>
        <taxon>Mortierellomycotina</taxon>
        <taxon>Mortierellomycetes</taxon>
        <taxon>Mortierellales</taxon>
        <taxon>Mortierellaceae</taxon>
        <taxon>Mortierella</taxon>
    </lineage>
</organism>
<name>A0A9P6PNY5_9FUNG</name>
<keyword evidence="6" id="KW-1133">Transmembrane helix</keyword>
<feature type="transmembrane region" description="Helical" evidence="6">
    <location>
        <begin position="520"/>
        <end position="541"/>
    </location>
</feature>
<protein>
    <recommendedName>
        <fullName evidence="7">C3H1-type domain-containing protein</fullName>
    </recommendedName>
</protein>
<feature type="compositionally biased region" description="Basic residues" evidence="5">
    <location>
        <begin position="210"/>
        <end position="222"/>
    </location>
</feature>
<keyword evidence="6" id="KW-0472">Membrane</keyword>
<evidence type="ECO:0000256" key="2">
    <source>
        <dbReference type="ARBA" id="ARBA00022771"/>
    </source>
</evidence>
<reference evidence="8" key="1">
    <citation type="journal article" date="2020" name="Fungal Divers.">
        <title>Resolving the Mortierellaceae phylogeny through synthesis of multi-gene phylogenetics and phylogenomics.</title>
        <authorList>
            <person name="Vandepol N."/>
            <person name="Liber J."/>
            <person name="Desiro A."/>
            <person name="Na H."/>
            <person name="Kennedy M."/>
            <person name="Barry K."/>
            <person name="Grigoriev I.V."/>
            <person name="Miller A.N."/>
            <person name="O'Donnell K."/>
            <person name="Stajich J.E."/>
            <person name="Bonito G."/>
        </authorList>
    </citation>
    <scope>NUCLEOTIDE SEQUENCE</scope>
    <source>
        <strain evidence="8">KOD948</strain>
    </source>
</reference>
<dbReference type="PANTHER" id="PTHR12840">
    <property type="entry name" value="NADH-UBIQUINONE OXIDOREDUCTASE ASHI SUBUNIT"/>
    <property type="match status" value="1"/>
</dbReference>
<evidence type="ECO:0000256" key="1">
    <source>
        <dbReference type="ARBA" id="ARBA00022723"/>
    </source>
</evidence>
<accession>A0A9P6PNY5</accession>
<dbReference type="Proteomes" id="UP000726737">
    <property type="component" value="Unassembled WGS sequence"/>
</dbReference>
<dbReference type="PANTHER" id="PTHR12840:SF1">
    <property type="entry name" value="NADH DEHYDROGENASE [UBIQUINONE] 1 BETA SUBCOMPLEX SUBUNIT 8, MITOCHONDRIAL"/>
    <property type="match status" value="1"/>
</dbReference>
<keyword evidence="1 4" id="KW-0479">Metal-binding</keyword>
<evidence type="ECO:0000256" key="3">
    <source>
        <dbReference type="ARBA" id="ARBA00022833"/>
    </source>
</evidence>
<dbReference type="InterPro" id="IPR036855">
    <property type="entry name" value="Znf_CCCH_sf"/>
</dbReference>
<gene>
    <name evidence="8" type="ORF">BG011_008975</name>
</gene>
<dbReference type="InterPro" id="IPR000571">
    <property type="entry name" value="Znf_CCCH"/>
</dbReference>
<evidence type="ECO:0000313" key="8">
    <source>
        <dbReference type="EMBL" id="KAG0249769.1"/>
    </source>
</evidence>
<dbReference type="AlphaFoldDB" id="A0A9P6PNY5"/>
<dbReference type="PROSITE" id="PS50103">
    <property type="entry name" value="ZF_C3H1"/>
    <property type="match status" value="1"/>
</dbReference>
<dbReference type="SUPFAM" id="SSF90229">
    <property type="entry name" value="CCCH zinc finger"/>
    <property type="match status" value="1"/>
</dbReference>
<feature type="domain" description="C3H1-type" evidence="7">
    <location>
        <begin position="16"/>
        <end position="44"/>
    </location>
</feature>
<proteinExistence type="predicted"/>
<dbReference type="OrthoDB" id="5964700at2759"/>
<evidence type="ECO:0000256" key="5">
    <source>
        <dbReference type="SAM" id="MobiDB-lite"/>
    </source>
</evidence>
<comment type="caution">
    <text evidence="8">The sequence shown here is derived from an EMBL/GenBank/DDBJ whole genome shotgun (WGS) entry which is preliminary data.</text>
</comment>